<name>A0A081KAP8_9GAMM</name>
<dbReference type="AlphaFoldDB" id="A0A081KAP8"/>
<comment type="caution">
    <text evidence="4">The sequence shown here is derived from an EMBL/GenBank/DDBJ whole genome shotgun (WGS) entry which is preliminary data.</text>
</comment>
<gene>
    <name evidence="4" type="ORF">GV64_11145</name>
</gene>
<dbReference type="STRING" id="305900.GV64_11145"/>
<dbReference type="Pfam" id="PF00959">
    <property type="entry name" value="Phage_lysozyme"/>
    <property type="match status" value="1"/>
</dbReference>
<dbReference type="GO" id="GO:0009253">
    <property type="term" value="P:peptidoglycan catabolic process"/>
    <property type="evidence" value="ECO:0007669"/>
    <property type="project" value="InterPro"/>
</dbReference>
<evidence type="ECO:0000313" key="4">
    <source>
        <dbReference type="EMBL" id="KEI71224.1"/>
    </source>
</evidence>
<keyword evidence="3" id="KW-0326">Glycosidase</keyword>
<comment type="catalytic activity">
    <reaction evidence="3">
        <text>Hydrolysis of (1-&gt;4)-beta-linkages between N-acetylmuramic acid and N-acetyl-D-glucosamine residues in a peptidoglycan and between N-acetyl-D-glucosamine residues in chitodextrins.</text>
        <dbReference type="EC" id="3.2.1.17"/>
    </reaction>
</comment>
<protein>
    <recommendedName>
        <fullName evidence="3">Lysozyme</fullName>
        <ecNumber evidence="3">3.2.1.17</ecNumber>
    </recommendedName>
</protein>
<dbReference type="GO" id="GO:0042742">
    <property type="term" value="P:defense response to bacterium"/>
    <property type="evidence" value="ECO:0007669"/>
    <property type="project" value="UniProtKB-KW"/>
</dbReference>
<evidence type="ECO:0000256" key="3">
    <source>
        <dbReference type="RuleBase" id="RU003788"/>
    </source>
</evidence>
<sequence length="137" mass="15505">MAESLTDTLIRHEGMRLEPYHDTVGKLTIGVGRNLDDNGISREEALLLLSNDIDQARSELLSCYPWVASLNQTRQDALINMVFNLGMPRFSKFRKMLAAMEEGDFEQAAQEMLDSRWAEQVKGRAIELARRMAMGSV</sequence>
<dbReference type="InterPro" id="IPR023346">
    <property type="entry name" value="Lysozyme-like_dom_sf"/>
</dbReference>
<evidence type="ECO:0000256" key="1">
    <source>
        <dbReference type="ARBA" id="ARBA00022529"/>
    </source>
</evidence>
<dbReference type="EC" id="3.2.1.17" evidence="3"/>
<keyword evidence="2 3" id="KW-0081">Bacteriolytic enzyme</keyword>
<accession>A0A081KAP8</accession>
<keyword evidence="5" id="KW-1185">Reference proteome</keyword>
<dbReference type="GO" id="GO:0016998">
    <property type="term" value="P:cell wall macromolecule catabolic process"/>
    <property type="evidence" value="ECO:0007669"/>
    <property type="project" value="InterPro"/>
</dbReference>
<dbReference type="GO" id="GO:0031640">
    <property type="term" value="P:killing of cells of another organism"/>
    <property type="evidence" value="ECO:0007669"/>
    <property type="project" value="UniProtKB-KW"/>
</dbReference>
<dbReference type="InterPro" id="IPR002196">
    <property type="entry name" value="Glyco_hydro_24"/>
</dbReference>
<organism evidence="4 5">
    <name type="scientific">Endozoicomonas elysicola</name>
    <dbReference type="NCBI Taxonomy" id="305900"/>
    <lineage>
        <taxon>Bacteria</taxon>
        <taxon>Pseudomonadati</taxon>
        <taxon>Pseudomonadota</taxon>
        <taxon>Gammaproteobacteria</taxon>
        <taxon>Oceanospirillales</taxon>
        <taxon>Endozoicomonadaceae</taxon>
        <taxon>Endozoicomonas</taxon>
    </lineage>
</organism>
<dbReference type="EMBL" id="JOJP01000001">
    <property type="protein sequence ID" value="KEI71224.1"/>
    <property type="molecule type" value="Genomic_DNA"/>
</dbReference>
<dbReference type="Gene3D" id="1.10.530.40">
    <property type="match status" value="1"/>
</dbReference>
<keyword evidence="1 3" id="KW-0929">Antimicrobial</keyword>
<dbReference type="InterPro" id="IPR023347">
    <property type="entry name" value="Lysozyme_dom_sf"/>
</dbReference>
<proteinExistence type="inferred from homology"/>
<dbReference type="PANTHER" id="PTHR37406">
    <property type="entry name" value="T4-TYPE LYSOZYME 1-RELATED"/>
    <property type="match status" value="1"/>
</dbReference>
<comment type="similarity">
    <text evidence="3">Belongs to the glycosyl hydrolase 24 family.</text>
</comment>
<keyword evidence="3" id="KW-0378">Hydrolase</keyword>
<dbReference type="PANTHER" id="PTHR37406:SF1">
    <property type="entry name" value="T4-TYPE LYSOZYME 1-RELATED"/>
    <property type="match status" value="1"/>
</dbReference>
<dbReference type="InterPro" id="IPR052619">
    <property type="entry name" value="Phage_lysozyme-like"/>
</dbReference>
<evidence type="ECO:0000256" key="2">
    <source>
        <dbReference type="ARBA" id="ARBA00022638"/>
    </source>
</evidence>
<reference evidence="4 5" key="1">
    <citation type="submission" date="2014-06" db="EMBL/GenBank/DDBJ databases">
        <title>Whole Genome Sequences of Three Symbiotic Endozoicomonas Bacteria.</title>
        <authorList>
            <person name="Neave M.J."/>
            <person name="Apprill A."/>
            <person name="Voolstra C.R."/>
        </authorList>
    </citation>
    <scope>NUCLEOTIDE SEQUENCE [LARGE SCALE GENOMIC DNA]</scope>
    <source>
        <strain evidence="4 5">DSM 22380</strain>
    </source>
</reference>
<dbReference type="eggNOG" id="COG3772">
    <property type="taxonomic scope" value="Bacteria"/>
</dbReference>
<dbReference type="RefSeq" id="WP_020582791.1">
    <property type="nucleotide sequence ID" value="NZ_JOJP01000001.1"/>
</dbReference>
<dbReference type="GO" id="GO:0003796">
    <property type="term" value="F:lysozyme activity"/>
    <property type="evidence" value="ECO:0007669"/>
    <property type="project" value="UniProtKB-EC"/>
</dbReference>
<dbReference type="SUPFAM" id="SSF53955">
    <property type="entry name" value="Lysozyme-like"/>
    <property type="match status" value="1"/>
</dbReference>
<evidence type="ECO:0000313" key="5">
    <source>
        <dbReference type="Proteomes" id="UP000027997"/>
    </source>
</evidence>
<dbReference type="Proteomes" id="UP000027997">
    <property type="component" value="Unassembled WGS sequence"/>
</dbReference>